<reference evidence="4" key="2">
    <citation type="submission" date="2020-12" db="EMBL/GenBank/DDBJ databases">
        <title>New Spironucleus salmonicida genome in near-complete chromosomes.</title>
        <authorList>
            <person name="Xu F."/>
            <person name="Kurt Z."/>
            <person name="Jimenez-Gonzalez A."/>
            <person name="Astvaldsson A."/>
            <person name="Andersson J.O."/>
            <person name="Svard S.G."/>
        </authorList>
    </citation>
    <scope>NUCLEOTIDE SEQUENCE</scope>
    <source>
        <strain evidence="4">ATCC 50377</strain>
    </source>
</reference>
<feature type="coiled-coil region" evidence="1">
    <location>
        <begin position="62"/>
        <end position="89"/>
    </location>
</feature>
<keyword evidence="5" id="KW-1185">Reference proteome</keyword>
<dbReference type="OrthoDB" id="10305331at2759"/>
<dbReference type="EMBL" id="AUWU02000003">
    <property type="protein sequence ID" value="KAH0574836.1"/>
    <property type="molecule type" value="Genomic_DNA"/>
</dbReference>
<evidence type="ECO:0000313" key="5">
    <source>
        <dbReference type="Proteomes" id="UP000018208"/>
    </source>
</evidence>
<dbReference type="AlphaFoldDB" id="V6LCS8"/>
<evidence type="ECO:0000313" key="4">
    <source>
        <dbReference type="EMBL" id="KAH0574836.1"/>
    </source>
</evidence>
<keyword evidence="2" id="KW-0812">Transmembrane</keyword>
<evidence type="ECO:0000256" key="2">
    <source>
        <dbReference type="SAM" id="Phobius"/>
    </source>
</evidence>
<name>V6LCS8_9EUKA</name>
<dbReference type="Proteomes" id="UP000018208">
    <property type="component" value="Unassembled WGS sequence"/>
</dbReference>
<dbReference type="VEuPathDB" id="GiardiaDB:SS50377_22451"/>
<keyword evidence="2" id="KW-1133">Transmembrane helix</keyword>
<gene>
    <name evidence="3" type="ORF">SS50377_18365</name>
    <name evidence="4" type="ORF">SS50377_22451</name>
</gene>
<keyword evidence="2" id="KW-0472">Membrane</keyword>
<feature type="transmembrane region" description="Helical" evidence="2">
    <location>
        <begin position="167"/>
        <end position="187"/>
    </location>
</feature>
<proteinExistence type="predicted"/>
<dbReference type="SUPFAM" id="SSF58038">
    <property type="entry name" value="SNARE fusion complex"/>
    <property type="match status" value="1"/>
</dbReference>
<evidence type="ECO:0000256" key="1">
    <source>
        <dbReference type="SAM" id="Coils"/>
    </source>
</evidence>
<dbReference type="EMBL" id="KI546166">
    <property type="protein sequence ID" value="EST42058.1"/>
    <property type="molecule type" value="Genomic_DNA"/>
</dbReference>
<reference evidence="3 4" key="1">
    <citation type="journal article" date="2014" name="PLoS Genet.">
        <title>The Genome of Spironucleus salmonicida Highlights a Fish Pathogen Adapted to Fluctuating Environments.</title>
        <authorList>
            <person name="Xu F."/>
            <person name="Jerlstrom-Hultqvist J."/>
            <person name="Einarsson E."/>
            <person name="Astvaldsson A."/>
            <person name="Svard S.G."/>
            <person name="Andersson J.O."/>
        </authorList>
    </citation>
    <scope>NUCLEOTIDE SEQUENCE</scope>
    <source>
        <strain evidence="4">ATCC 50377</strain>
    </source>
</reference>
<keyword evidence="1" id="KW-0175">Coiled coil</keyword>
<sequence length="192" mass="21449">MSEQYDQFLDLAQEVQNSVRQAKISIQKGVNGIPQAKNITTQARQTFVNASSYISKLKGQEYTNSQSALRKLNTELQELEQLVNAQTVSQPKYGQNKNLAEANMYLNDTDQMMDEANTIATDVVNVLGQQNQQMRGISGTTTNIVQNTGQANKLVSHMKKVEKLVNITLWSISGALILVDALGFYIFHHNKK</sequence>
<evidence type="ECO:0000313" key="3">
    <source>
        <dbReference type="EMBL" id="EST42058.1"/>
    </source>
</evidence>
<dbReference type="Gene3D" id="1.20.5.110">
    <property type="match status" value="1"/>
</dbReference>
<protein>
    <submittedName>
        <fullName evidence="4">SNARE protein</fullName>
    </submittedName>
</protein>
<organism evidence="3">
    <name type="scientific">Spironucleus salmonicida</name>
    <dbReference type="NCBI Taxonomy" id="348837"/>
    <lineage>
        <taxon>Eukaryota</taxon>
        <taxon>Metamonada</taxon>
        <taxon>Diplomonadida</taxon>
        <taxon>Hexamitidae</taxon>
        <taxon>Hexamitinae</taxon>
        <taxon>Spironucleus</taxon>
    </lineage>
</organism>
<accession>V6LCS8</accession>